<dbReference type="AlphaFoldDB" id="E0IAP7"/>
<keyword evidence="1" id="KW-0812">Transmembrane</keyword>
<evidence type="ECO:0000313" key="3">
    <source>
        <dbReference type="Proteomes" id="UP000005387"/>
    </source>
</evidence>
<gene>
    <name evidence="2" type="ORF">PaecuDRAFT_2887</name>
</gene>
<feature type="transmembrane region" description="Helical" evidence="1">
    <location>
        <begin position="41"/>
        <end position="59"/>
    </location>
</feature>
<keyword evidence="1" id="KW-1133">Transmembrane helix</keyword>
<evidence type="ECO:0000313" key="2">
    <source>
        <dbReference type="EMBL" id="EFM10451.1"/>
    </source>
</evidence>
<proteinExistence type="predicted"/>
<organism evidence="2 3">
    <name type="scientific">Paenibacillus curdlanolyticus YK9</name>
    <dbReference type="NCBI Taxonomy" id="717606"/>
    <lineage>
        <taxon>Bacteria</taxon>
        <taxon>Bacillati</taxon>
        <taxon>Bacillota</taxon>
        <taxon>Bacilli</taxon>
        <taxon>Bacillales</taxon>
        <taxon>Paenibacillaceae</taxon>
        <taxon>Paenibacillus</taxon>
    </lineage>
</organism>
<dbReference type="STRING" id="717606.PaecuDRAFT_2887"/>
<sequence length="68" mass="7377">MNNSSFIVVTLVAVVIFVITLLTFLVSLPSQGLISMSDTKTATMSGIGLIVEAVLYYLIVKVYLAHKE</sequence>
<name>E0IAP7_9BACL</name>
<evidence type="ECO:0000256" key="1">
    <source>
        <dbReference type="SAM" id="Phobius"/>
    </source>
</evidence>
<keyword evidence="3" id="KW-1185">Reference proteome</keyword>
<dbReference type="Proteomes" id="UP000005387">
    <property type="component" value="Unassembled WGS sequence"/>
</dbReference>
<reference evidence="2 3" key="1">
    <citation type="submission" date="2010-07" db="EMBL/GenBank/DDBJ databases">
        <title>The draft genome of Paenibacillus curdlanolyticus YK9.</title>
        <authorList>
            <consortium name="US DOE Joint Genome Institute (JGI-PGF)"/>
            <person name="Lucas S."/>
            <person name="Copeland A."/>
            <person name="Lapidus A."/>
            <person name="Cheng J.-F."/>
            <person name="Bruce D."/>
            <person name="Goodwin L."/>
            <person name="Pitluck S."/>
            <person name="Land M.L."/>
            <person name="Hauser L."/>
            <person name="Chang Y.-J."/>
            <person name="Jeffries C."/>
            <person name="Anderson I.J."/>
            <person name="Johnson E."/>
            <person name="Loganathan U."/>
            <person name="Mulhopadhyay B."/>
            <person name="Kyrpides N."/>
            <person name="Woyke T.J."/>
        </authorList>
    </citation>
    <scope>NUCLEOTIDE SEQUENCE [LARGE SCALE GENOMIC DNA]</scope>
    <source>
        <strain evidence="2 3">YK9</strain>
    </source>
</reference>
<feature type="transmembrane region" description="Helical" evidence="1">
    <location>
        <begin position="6"/>
        <end position="29"/>
    </location>
</feature>
<dbReference type="EMBL" id="AEDD01000007">
    <property type="protein sequence ID" value="EFM10451.1"/>
    <property type="molecule type" value="Genomic_DNA"/>
</dbReference>
<keyword evidence="1" id="KW-0472">Membrane</keyword>
<protein>
    <submittedName>
        <fullName evidence="2">Uncharacterized protein</fullName>
    </submittedName>
</protein>
<accession>E0IAP7</accession>